<dbReference type="OrthoDB" id="661807at2"/>
<protein>
    <submittedName>
        <fullName evidence="1">DKNYY family protein</fullName>
    </submittedName>
</protein>
<proteinExistence type="predicted"/>
<dbReference type="Pfam" id="PF13644">
    <property type="entry name" value="DKNYY"/>
    <property type="match status" value="1"/>
</dbReference>
<dbReference type="RefSeq" id="WP_073365421.1">
    <property type="nucleotide sequence ID" value="NZ_FQVQ01000023.1"/>
</dbReference>
<dbReference type="InterPro" id="IPR027375">
    <property type="entry name" value="DKNYY"/>
</dbReference>
<dbReference type="STRING" id="1124188.SAMN05444377_1234"/>
<evidence type="ECO:0000313" key="1">
    <source>
        <dbReference type="EMBL" id="SHF83549.1"/>
    </source>
</evidence>
<dbReference type="AlphaFoldDB" id="A0A1M5EWK2"/>
<dbReference type="Proteomes" id="UP000184147">
    <property type="component" value="Unassembled WGS sequence"/>
</dbReference>
<keyword evidence="2" id="KW-1185">Reference proteome</keyword>
<gene>
    <name evidence="1" type="ORF">SAMN05444377_1234</name>
</gene>
<accession>A0A1M5EWK2</accession>
<evidence type="ECO:0000313" key="2">
    <source>
        <dbReference type="Proteomes" id="UP000184147"/>
    </source>
</evidence>
<dbReference type="PROSITE" id="PS51257">
    <property type="entry name" value="PROKAR_LIPOPROTEIN"/>
    <property type="match status" value="1"/>
</dbReference>
<organism evidence="1 2">
    <name type="scientific">Flavobacterium fontis</name>
    <dbReference type="NCBI Taxonomy" id="1124188"/>
    <lineage>
        <taxon>Bacteria</taxon>
        <taxon>Pseudomonadati</taxon>
        <taxon>Bacteroidota</taxon>
        <taxon>Flavobacteriia</taxon>
        <taxon>Flavobacteriales</taxon>
        <taxon>Flavobacteriaceae</taxon>
        <taxon>Flavobacterium</taxon>
    </lineage>
</organism>
<dbReference type="EMBL" id="FQVQ01000023">
    <property type="protein sequence ID" value="SHF83549.1"/>
    <property type="molecule type" value="Genomic_DNA"/>
</dbReference>
<name>A0A1M5EWK2_9FLAO</name>
<reference evidence="1 2" key="1">
    <citation type="submission" date="2016-11" db="EMBL/GenBank/DDBJ databases">
        <authorList>
            <person name="Jaros S."/>
            <person name="Januszkiewicz K."/>
            <person name="Wedrychowicz H."/>
        </authorList>
    </citation>
    <scope>NUCLEOTIDE SEQUENCE [LARGE SCALE GENOMIC DNA]</scope>
    <source>
        <strain evidence="1 2">DSM 25660</strain>
    </source>
</reference>
<sequence length="228" mass="26233">MKKTLIFIISIYFILISCKSQTEYFEPKGIIDRTEELKGKLEWTTLNDKESVDKYTRIGDSIFGGEIACNVKPLDGIDLKSFKVLAGTKYAKDDNHIYYPIEIPCIDYSDCGVCYYGKIIVEGANPKTFKYLGKDYATDGVNAFFRGKKIENADGATFKLINGPEYFYFAVDKMNVYKHSEIFKIADAETFYFDKDDKRNIGDVFIIGDKNKEWEFIPPYSIKEVEKN</sequence>